<evidence type="ECO:0008006" key="3">
    <source>
        <dbReference type="Google" id="ProtNLM"/>
    </source>
</evidence>
<comment type="caution">
    <text evidence="1">The sequence shown here is derived from an EMBL/GenBank/DDBJ whole genome shotgun (WGS) entry which is preliminary data.</text>
</comment>
<proteinExistence type="predicted"/>
<evidence type="ECO:0000313" key="1">
    <source>
        <dbReference type="EMBL" id="ROR96804.1"/>
    </source>
</evidence>
<evidence type="ECO:0000313" key="2">
    <source>
        <dbReference type="Proteomes" id="UP000275356"/>
    </source>
</evidence>
<name>A0A3N2DBG4_9MICO</name>
<accession>A0A3N2DBG4</accession>
<gene>
    <name evidence="1" type="ORF">EDD28_1395</name>
</gene>
<sequence>MTRAPGLQRTVPADRTVQQGRLTKARQFLQVADDAQELADLAEVADAAVTLYVHAGIAAADAICAGAIGRHAKGSDHQDAVALLATVDKQAASALSLLLGMKTRAGYGHAPISGTNLVRAQRAARSLVTRASI</sequence>
<dbReference type="Proteomes" id="UP000275356">
    <property type="component" value="Unassembled WGS sequence"/>
</dbReference>
<dbReference type="AlphaFoldDB" id="A0A3N2DBG4"/>
<organism evidence="1 2">
    <name type="scientific">Salana multivorans</name>
    <dbReference type="NCBI Taxonomy" id="120377"/>
    <lineage>
        <taxon>Bacteria</taxon>
        <taxon>Bacillati</taxon>
        <taxon>Actinomycetota</taxon>
        <taxon>Actinomycetes</taxon>
        <taxon>Micrococcales</taxon>
        <taxon>Beutenbergiaceae</taxon>
        <taxon>Salana</taxon>
    </lineage>
</organism>
<keyword evidence="2" id="KW-1185">Reference proteome</keyword>
<reference evidence="1 2" key="1">
    <citation type="submission" date="2018-11" db="EMBL/GenBank/DDBJ databases">
        <title>Sequencing the genomes of 1000 actinobacteria strains.</title>
        <authorList>
            <person name="Klenk H.-P."/>
        </authorList>
    </citation>
    <scope>NUCLEOTIDE SEQUENCE [LARGE SCALE GENOMIC DNA]</scope>
    <source>
        <strain evidence="1 2">DSM 13521</strain>
    </source>
</reference>
<dbReference type="EMBL" id="RKHQ01000001">
    <property type="protein sequence ID" value="ROR96804.1"/>
    <property type="molecule type" value="Genomic_DNA"/>
</dbReference>
<dbReference type="OrthoDB" id="4375644at2"/>
<protein>
    <recommendedName>
        <fullName evidence="3">HEPN domain-containing protein</fullName>
    </recommendedName>
</protein>
<dbReference type="RefSeq" id="WP_123738936.1">
    <property type="nucleotide sequence ID" value="NZ_RKHQ01000001.1"/>
</dbReference>